<dbReference type="InterPro" id="IPR018247">
    <property type="entry name" value="EF_Hand_1_Ca_BS"/>
</dbReference>
<evidence type="ECO:0000313" key="6">
    <source>
        <dbReference type="Proteomes" id="UP000009046"/>
    </source>
</evidence>
<dbReference type="InterPro" id="IPR011992">
    <property type="entry name" value="EF-hand-dom_pair"/>
</dbReference>
<keyword evidence="6" id="KW-1185">Reference proteome</keyword>
<reference evidence="4" key="2">
    <citation type="submission" date="2007-04" db="EMBL/GenBank/DDBJ databases">
        <title>The genome of the human body louse.</title>
        <authorList>
            <consortium name="The Human Body Louse Genome Consortium"/>
            <person name="Kirkness E."/>
            <person name="Walenz B."/>
            <person name="Hass B."/>
            <person name="Bruggner R."/>
            <person name="Strausberg R."/>
        </authorList>
    </citation>
    <scope>NUCLEOTIDE SEQUENCE</scope>
    <source>
        <strain evidence="4">USDA</strain>
    </source>
</reference>
<dbReference type="PROSITE" id="PS50222">
    <property type="entry name" value="EF_HAND_2"/>
    <property type="match status" value="2"/>
</dbReference>
<dbReference type="EMBL" id="AAZO01005189">
    <property type="status" value="NOT_ANNOTATED_CDS"/>
    <property type="molecule type" value="Genomic_DNA"/>
</dbReference>
<dbReference type="InParanoid" id="E0VSY1"/>
<evidence type="ECO:0000256" key="2">
    <source>
        <dbReference type="ARBA" id="ARBA00022837"/>
    </source>
</evidence>
<dbReference type="PANTHER" id="PTHR23048:SF0">
    <property type="entry name" value="CALMODULIN LIKE 3"/>
    <property type="match status" value="1"/>
</dbReference>
<dbReference type="InterPro" id="IPR002048">
    <property type="entry name" value="EF_hand_dom"/>
</dbReference>
<dbReference type="EMBL" id="DS235758">
    <property type="protein sequence ID" value="EEB16486.1"/>
    <property type="molecule type" value="Genomic_DNA"/>
</dbReference>
<sequence>MDKRVNIRDYLHLPEKKSDFECASNQDRMDEFLEAFTLYDKNGDGLIDTKDIGTVIRSLGQVLTVCEETDIVAQFAQQNCHDVDYITFVKLIKGKYRQFDEDNELRESFRMFDKEEKGFICIEDLKKMLTTMGEPLSESEMNDWLRDASSYIRKKKLFYEDFATFMLSK</sequence>
<reference evidence="4" key="1">
    <citation type="submission" date="2007-04" db="EMBL/GenBank/DDBJ databases">
        <title>Annotation of Pediculus humanus corporis strain USDA.</title>
        <authorList>
            <person name="Kirkness E."/>
            <person name="Hannick L."/>
            <person name="Hass B."/>
            <person name="Bruggner R."/>
            <person name="Lawson D."/>
            <person name="Bidwell S."/>
            <person name="Joardar V."/>
            <person name="Caler E."/>
            <person name="Walenz B."/>
            <person name="Inman J."/>
            <person name="Schobel S."/>
            <person name="Galinsky K."/>
            <person name="Amedeo P."/>
            <person name="Strausberg R."/>
        </authorList>
    </citation>
    <scope>NUCLEOTIDE SEQUENCE</scope>
    <source>
        <strain evidence="4">USDA</strain>
    </source>
</reference>
<dbReference type="Pfam" id="PF13499">
    <property type="entry name" value="EF-hand_7"/>
    <property type="match status" value="1"/>
</dbReference>
<keyword evidence="1" id="KW-0677">Repeat</keyword>
<dbReference type="STRING" id="121224.E0VSY1"/>
<name>E0VSY1_PEDHC</name>
<dbReference type="eggNOG" id="KOG0027">
    <property type="taxonomic scope" value="Eukaryota"/>
</dbReference>
<dbReference type="GO" id="GO:0016460">
    <property type="term" value="C:myosin II complex"/>
    <property type="evidence" value="ECO:0007669"/>
    <property type="project" value="TreeGrafter"/>
</dbReference>
<proteinExistence type="predicted"/>
<protein>
    <submittedName>
        <fullName evidence="4 5">Calmodulin-6, putative</fullName>
    </submittedName>
</protein>
<dbReference type="GeneID" id="8229916"/>
<dbReference type="OrthoDB" id="26525at2759"/>
<dbReference type="CTD" id="8229916"/>
<feature type="domain" description="EF-hand" evidence="3">
    <location>
        <begin position="27"/>
        <end position="62"/>
    </location>
</feature>
<feature type="domain" description="EF-hand" evidence="3">
    <location>
        <begin position="100"/>
        <end position="135"/>
    </location>
</feature>
<evidence type="ECO:0000313" key="5">
    <source>
        <dbReference type="EnsemblMetazoa" id="PHUM424440-PA"/>
    </source>
</evidence>
<dbReference type="HOGENOM" id="CLU_061288_2_0_1"/>
<dbReference type="AlphaFoldDB" id="E0VSY1"/>
<evidence type="ECO:0000259" key="3">
    <source>
        <dbReference type="PROSITE" id="PS50222"/>
    </source>
</evidence>
<dbReference type="PANTHER" id="PTHR23048">
    <property type="entry name" value="MYOSIN LIGHT CHAIN 1, 3"/>
    <property type="match status" value="1"/>
</dbReference>
<dbReference type="EnsemblMetazoa" id="PHUM424440-RA">
    <property type="protein sequence ID" value="PHUM424440-PA"/>
    <property type="gene ID" value="PHUM424440"/>
</dbReference>
<dbReference type="Gene3D" id="1.10.238.10">
    <property type="entry name" value="EF-hand"/>
    <property type="match status" value="2"/>
</dbReference>
<evidence type="ECO:0000256" key="1">
    <source>
        <dbReference type="ARBA" id="ARBA00022737"/>
    </source>
</evidence>
<organism>
    <name type="scientific">Pediculus humanus subsp. corporis</name>
    <name type="common">Body louse</name>
    <dbReference type="NCBI Taxonomy" id="121224"/>
    <lineage>
        <taxon>Eukaryota</taxon>
        <taxon>Metazoa</taxon>
        <taxon>Ecdysozoa</taxon>
        <taxon>Arthropoda</taxon>
        <taxon>Hexapoda</taxon>
        <taxon>Insecta</taxon>
        <taxon>Pterygota</taxon>
        <taxon>Neoptera</taxon>
        <taxon>Paraneoptera</taxon>
        <taxon>Psocodea</taxon>
        <taxon>Troctomorpha</taxon>
        <taxon>Phthiraptera</taxon>
        <taxon>Anoplura</taxon>
        <taxon>Pediculidae</taxon>
        <taxon>Pediculus</taxon>
    </lineage>
</organism>
<evidence type="ECO:0000313" key="4">
    <source>
        <dbReference type="EMBL" id="EEB16486.1"/>
    </source>
</evidence>
<dbReference type="SMART" id="SM00054">
    <property type="entry name" value="EFh"/>
    <property type="match status" value="2"/>
</dbReference>
<dbReference type="GO" id="GO:0005509">
    <property type="term" value="F:calcium ion binding"/>
    <property type="evidence" value="ECO:0007669"/>
    <property type="project" value="InterPro"/>
</dbReference>
<keyword evidence="2" id="KW-0106">Calcium</keyword>
<gene>
    <name evidence="5" type="primary">8229916</name>
    <name evidence="4" type="ORF">Phum_PHUM424440</name>
</gene>
<dbReference type="PROSITE" id="PS00018">
    <property type="entry name" value="EF_HAND_1"/>
    <property type="match status" value="1"/>
</dbReference>
<dbReference type="InterPro" id="IPR050230">
    <property type="entry name" value="CALM/Myosin/TropC-like"/>
</dbReference>
<dbReference type="KEGG" id="phu:Phum_PHUM424440"/>
<dbReference type="Pfam" id="PF13405">
    <property type="entry name" value="EF-hand_6"/>
    <property type="match status" value="1"/>
</dbReference>
<accession>E0VSY1</accession>
<reference evidence="5" key="3">
    <citation type="submission" date="2021-02" db="UniProtKB">
        <authorList>
            <consortium name="EnsemblMetazoa"/>
        </authorList>
    </citation>
    <scope>IDENTIFICATION</scope>
    <source>
        <strain evidence="5">USDA</strain>
    </source>
</reference>
<dbReference type="FunFam" id="1.10.238.10:FF:000001">
    <property type="entry name" value="Calmodulin 1"/>
    <property type="match status" value="1"/>
</dbReference>
<dbReference type="VEuPathDB" id="VectorBase:PHUM424440"/>
<dbReference type="SUPFAM" id="SSF47473">
    <property type="entry name" value="EF-hand"/>
    <property type="match status" value="1"/>
</dbReference>
<dbReference type="Proteomes" id="UP000009046">
    <property type="component" value="Unassembled WGS sequence"/>
</dbReference>
<dbReference type="RefSeq" id="XP_002429224.1">
    <property type="nucleotide sequence ID" value="XM_002429179.1"/>
</dbReference>